<evidence type="ECO:0000313" key="2">
    <source>
        <dbReference type="Proteomes" id="UP000479710"/>
    </source>
</evidence>
<reference evidence="1 2" key="1">
    <citation type="submission" date="2019-11" db="EMBL/GenBank/DDBJ databases">
        <title>Whole genome sequence of Oryza granulata.</title>
        <authorList>
            <person name="Li W."/>
        </authorList>
    </citation>
    <scope>NUCLEOTIDE SEQUENCE [LARGE SCALE GENOMIC DNA]</scope>
    <source>
        <strain evidence="2">cv. Menghai</strain>
        <tissue evidence="1">Leaf</tissue>
    </source>
</reference>
<gene>
    <name evidence="1" type="ORF">E2562_032762</name>
</gene>
<keyword evidence="2" id="KW-1185">Reference proteome</keyword>
<sequence length="66" mass="6958">METPGERMCWVLMAVPGEEVRGVSLVILGRGETGGVHTSVSCGGCRWAHTAATHGEGKLLPHGTMR</sequence>
<comment type="caution">
    <text evidence="1">The sequence shown here is derived from an EMBL/GenBank/DDBJ whole genome shotgun (WGS) entry which is preliminary data.</text>
</comment>
<name>A0A6G1F0M1_9ORYZ</name>
<proteinExistence type="predicted"/>
<accession>A0A6G1F0M1</accession>
<dbReference type="EMBL" id="SPHZ02000002">
    <property type="protein sequence ID" value="KAF0930421.1"/>
    <property type="molecule type" value="Genomic_DNA"/>
</dbReference>
<dbReference type="AlphaFoldDB" id="A0A6G1F0M1"/>
<dbReference type="Proteomes" id="UP000479710">
    <property type="component" value="Unassembled WGS sequence"/>
</dbReference>
<protein>
    <submittedName>
        <fullName evidence="1">Uncharacterized protein</fullName>
    </submittedName>
</protein>
<evidence type="ECO:0000313" key="1">
    <source>
        <dbReference type="EMBL" id="KAF0930421.1"/>
    </source>
</evidence>
<organism evidence="1 2">
    <name type="scientific">Oryza meyeriana var. granulata</name>
    <dbReference type="NCBI Taxonomy" id="110450"/>
    <lineage>
        <taxon>Eukaryota</taxon>
        <taxon>Viridiplantae</taxon>
        <taxon>Streptophyta</taxon>
        <taxon>Embryophyta</taxon>
        <taxon>Tracheophyta</taxon>
        <taxon>Spermatophyta</taxon>
        <taxon>Magnoliopsida</taxon>
        <taxon>Liliopsida</taxon>
        <taxon>Poales</taxon>
        <taxon>Poaceae</taxon>
        <taxon>BOP clade</taxon>
        <taxon>Oryzoideae</taxon>
        <taxon>Oryzeae</taxon>
        <taxon>Oryzinae</taxon>
        <taxon>Oryza</taxon>
        <taxon>Oryza meyeriana</taxon>
    </lineage>
</organism>